<sequence>MKKITVSLLLLVCLFMLVAGVSAYSEIGVNSAVIPSGSTEVVSVYVSGLNEAEGLNFNLTFDKALFRVDNVSANSAIPGSEVYANINNESGFVNVAVTNGDGITVEDYIHTSVVDIYFTAIGDSGETTEVKFDNSSIEYSKEFDPVSFDQVTDGRVDIRDKRTIIAPSGTLGSGLTGSFPLSVANITGANYIYVSLVYDGRYVSITDFIPAQSGIIIEDARAGNGVYSFEELNGNELNNIPEEFLEIEQHDFYENWARFSVRIPGGLGDAVSEDIVNIEFTPTEMAGAANISYHYGTYYEDAGGYKEFDVYVPGQITTAGGGKSLGGDAKAPSGNLEVGSVKVFPLQIRDFGSNSGCYVTTEWNSSVLSAESVVLNATASDAGVTIDYYSLSAGRYYADVGNLSGLDTSSWTSLLDYRLKSTASSGETPFNITYGDSWFEPRDNVTISGYFSSVENGVITLKPSEKPDLVGHLIDPPKYIKKFANDSVRVVQTMVIENIGNSPVTTDFQINATLKDRTEVLDITMDIDPGKNVTIYADAITDPNYLGKTEAKKVVGKDYIQLTIKSNATLSLSDYTIGLGVDINNDIGEVNEDNNYNKTVAYITRPDLVPIAEMEFVKGISDSNTTIIDEVSVLPGTYKLTYGVNNTGNVYAIPTKLNFTFNGVSSIIDIPRLEPGENWTTVKNNIDIGRAKTSYRVEVNSDREEAETDYENNVKSDTYGSYSPVTVVLPQITDGDTESSRDVSVSFTNLTDGVPITSFEVILTYDSPVCINSSPAIPMSGVTVISQYGRFIITGSGVNIVDDTPVATIPMIARSDAGGISVLGSMKSSYVMTTGSKYVELEIYEGFFKQVNETDASVSLFSSPRGPLGQNQTVSVTVKNQRSNPVTLDANLTANDDKIWEMSGISLDSHATRTFRIDTWKPAAQGTYALNATISGDDKTDANEASRDVFIDGYNLEITDQNRKNWDWYYKYNQSVLINEMFRVGTYFTANQAAVVNGTLSIFYSDGTPVDLSDNSVFELHRYYPQNIQKYGYNGGWNYIQWYYITPKELGNFNYTISLEARGKETFVNGSIEVREPNLDIKVLNTTVVTDTTTDQYLDFEIFKRERSDNQDVTIYLGAGAEGRTLQGLDSIIGYPHGCPEQVMSPAFIALRVKQYYDSKGALTDDINETVQITMRRALDMMNPPDGYNAQQIGDIGDGSGGWAWGNGRWSTPSMFYTLYPNYVITELLEDDDPDFWNVKDNMDQIDLNQSANWLIEKQNSEGYWTGYGYICDKLEWTGDISENLAKEYKYLDDGMKIKVRSSLDKAQIWMLNYTYTSDEDTKPLSCIIMGLTSIRDLGIGNSTDINSTVDEIVTIIKDQRQRDSNGDSYWGRSWGWYSYEPTANAILALYEAGEDVNGEYIAGGVRHLVGNRAGRSYCGGWGSTRSSAAVVNTLTQVVPDAAIDFTVDVELFNPDEDSVWKGEDLKFDNSQYSITHLLTSSEIDTLYAFSDGDSDGTGRIIISNKVDSDPDNQAKLSVSIDSFEQVPESVTYDTGIPEEFIDPIATDFALNVSAQNEGYTLVEGDSRDVKFTIENDRVGSVNQTTMIIEISINNDVNFTGSAMGQDAAYYVNGSSRVNITHMFNETTKKLYIYPGSDDEAVPSVLAGKSKSYYVPLKFGTSGNVSVESRAYPMYNDTWMALGSGNTYVKGYGNITLAAVDSDNIPVPANYYIDDVASGSGTSIDKEMVEGLYSVGINNGSTWVNTTINVKPSESVTYTAHFASDTTVPFIAQAEGAVDEMQMMPPEVDDTTSNTSVNHWNAGRAAMKSFNSTIASSGGTATISVEMPTLTRAIGTVNLNDSVNVMVYNGTDWNGPYSGNEIGGMYSLDGVDTSKIDQILFTFNGRKLGDVDNSGGVSISDAQRIAQYMVDVIKILPEDDKFYGDVDNSGGISISDAQNIAQYMVDLRNEDYLLKQE</sequence>
<dbReference type="GeneID" id="74308722"/>
<dbReference type="SMART" id="SM01419">
    <property type="entry name" value="Thiol-ester_cl"/>
    <property type="match status" value="1"/>
</dbReference>
<dbReference type="Proteomes" id="UP001060368">
    <property type="component" value="Chromosome"/>
</dbReference>
<dbReference type="InterPro" id="IPR008930">
    <property type="entry name" value="Terpenoid_cyclase/PrenylTrfase"/>
</dbReference>
<feature type="domain" description="CARDB" evidence="2">
    <location>
        <begin position="637"/>
        <end position="716"/>
    </location>
</feature>
<dbReference type="InterPro" id="IPR036439">
    <property type="entry name" value="Dockerin_dom_sf"/>
</dbReference>
<dbReference type="Gene3D" id="1.50.10.20">
    <property type="match status" value="1"/>
</dbReference>
<name>A0A9E7PNU0_9EURY</name>
<feature type="domain" description="Alpha-macroglobulin-like TED" evidence="1">
    <location>
        <begin position="1127"/>
        <end position="1283"/>
    </location>
</feature>
<dbReference type="EMBL" id="CP096115">
    <property type="protein sequence ID" value="UUX92319.1"/>
    <property type="molecule type" value="Genomic_DNA"/>
</dbReference>
<evidence type="ECO:0000313" key="3">
    <source>
        <dbReference type="EMBL" id="UUX92319.1"/>
    </source>
</evidence>
<dbReference type="SUPFAM" id="SSF49384">
    <property type="entry name" value="Carbohydrate-binding domain"/>
    <property type="match status" value="1"/>
</dbReference>
<dbReference type="SUPFAM" id="SSF63446">
    <property type="entry name" value="Type I dockerin domain"/>
    <property type="match status" value="1"/>
</dbReference>
<dbReference type="GO" id="GO:0005615">
    <property type="term" value="C:extracellular space"/>
    <property type="evidence" value="ECO:0007669"/>
    <property type="project" value="InterPro"/>
</dbReference>
<protein>
    <submittedName>
        <fullName evidence="3">Dockerin type I domain-containing protein</fullName>
    </submittedName>
</protein>
<dbReference type="GO" id="GO:0030246">
    <property type="term" value="F:carbohydrate binding"/>
    <property type="evidence" value="ECO:0007669"/>
    <property type="project" value="InterPro"/>
</dbReference>
<dbReference type="InterPro" id="IPR011635">
    <property type="entry name" value="CARDB"/>
</dbReference>
<evidence type="ECO:0000313" key="4">
    <source>
        <dbReference type="Proteomes" id="UP001060368"/>
    </source>
</evidence>
<dbReference type="Gene3D" id="2.60.40.680">
    <property type="match status" value="1"/>
</dbReference>
<evidence type="ECO:0000259" key="1">
    <source>
        <dbReference type="Pfam" id="PF07678"/>
    </source>
</evidence>
<dbReference type="CDD" id="cd08547">
    <property type="entry name" value="Type_II_cohesin"/>
    <property type="match status" value="1"/>
</dbReference>
<dbReference type="Gene3D" id="2.60.40.10">
    <property type="entry name" value="Immunoglobulins"/>
    <property type="match status" value="2"/>
</dbReference>
<dbReference type="Pfam" id="PF07705">
    <property type="entry name" value="CARDB"/>
    <property type="match status" value="1"/>
</dbReference>
<dbReference type="Pfam" id="PF07678">
    <property type="entry name" value="TED_complement"/>
    <property type="match status" value="1"/>
</dbReference>
<dbReference type="Gene3D" id="1.10.1330.10">
    <property type="entry name" value="Dockerin domain"/>
    <property type="match status" value="1"/>
</dbReference>
<dbReference type="InterPro" id="IPR047565">
    <property type="entry name" value="Alpha-macroglob_thiol-ester_cl"/>
</dbReference>
<gene>
    <name evidence="3" type="ORF">L6E24_13420</name>
</gene>
<evidence type="ECO:0000259" key="2">
    <source>
        <dbReference type="Pfam" id="PF07705"/>
    </source>
</evidence>
<dbReference type="KEGG" id="mend:L6E24_13420"/>
<keyword evidence="4" id="KW-1185">Reference proteome</keyword>
<dbReference type="GO" id="GO:0000272">
    <property type="term" value="P:polysaccharide catabolic process"/>
    <property type="evidence" value="ECO:0007669"/>
    <property type="project" value="InterPro"/>
</dbReference>
<accession>A0A9E7PNU0</accession>
<dbReference type="InterPro" id="IPR008965">
    <property type="entry name" value="CBM2/CBM3_carb-bd_dom_sf"/>
</dbReference>
<reference evidence="3" key="1">
    <citation type="submission" date="2022-04" db="EMBL/GenBank/DDBJ databases">
        <title>Complete genome of Methanoplanus endosymbiosus DSM 3599.</title>
        <authorList>
            <person name="Chen S.-C."/>
            <person name="You Y.-T."/>
            <person name="Zhou Y.-Z."/>
            <person name="Lai M.-C."/>
        </authorList>
    </citation>
    <scope>NUCLEOTIDE SEQUENCE</scope>
    <source>
        <strain evidence="3">DSM 3599</strain>
    </source>
</reference>
<dbReference type="SUPFAM" id="SSF48239">
    <property type="entry name" value="Terpenoid cyclases/Protein prenyltransferases"/>
    <property type="match status" value="1"/>
</dbReference>
<proteinExistence type="predicted"/>
<organism evidence="3 4">
    <name type="scientific">Methanoplanus endosymbiosus</name>
    <dbReference type="NCBI Taxonomy" id="33865"/>
    <lineage>
        <taxon>Archaea</taxon>
        <taxon>Methanobacteriati</taxon>
        <taxon>Methanobacteriota</taxon>
        <taxon>Stenosarchaea group</taxon>
        <taxon>Methanomicrobia</taxon>
        <taxon>Methanomicrobiales</taxon>
        <taxon>Methanomicrobiaceae</taxon>
        <taxon>Methanoplanus</taxon>
    </lineage>
</organism>
<dbReference type="InterPro" id="IPR013783">
    <property type="entry name" value="Ig-like_fold"/>
</dbReference>
<dbReference type="RefSeq" id="WP_257742469.1">
    <property type="nucleotide sequence ID" value="NZ_CP096115.1"/>
</dbReference>
<dbReference type="CDD" id="cd00688">
    <property type="entry name" value="ISOPREN_C2_like"/>
    <property type="match status" value="1"/>
</dbReference>
<dbReference type="InterPro" id="IPR011626">
    <property type="entry name" value="Alpha-macroglobulin_TED"/>
</dbReference>
<dbReference type="CDD" id="cd14253">
    <property type="entry name" value="Dockerin"/>
    <property type="match status" value="1"/>
</dbReference>